<evidence type="ECO:0000256" key="1">
    <source>
        <dbReference type="SAM" id="MobiDB-lite"/>
    </source>
</evidence>
<keyword evidence="2" id="KW-0472">Membrane</keyword>
<feature type="transmembrane region" description="Helical" evidence="2">
    <location>
        <begin position="187"/>
        <end position="204"/>
    </location>
</feature>
<comment type="caution">
    <text evidence="4">The sequence shown here is derived from an EMBL/GenBank/DDBJ whole genome shotgun (WGS) entry which is preliminary data.</text>
</comment>
<dbReference type="Pfam" id="PF13240">
    <property type="entry name" value="Zn_Ribbon_1"/>
    <property type="match status" value="1"/>
</dbReference>
<accession>A0ABX5B542</accession>
<evidence type="ECO:0000313" key="4">
    <source>
        <dbReference type="EMBL" id="PPS21747.1"/>
    </source>
</evidence>
<evidence type="ECO:0000259" key="3">
    <source>
        <dbReference type="Pfam" id="PF13240"/>
    </source>
</evidence>
<feature type="transmembrane region" description="Helical" evidence="2">
    <location>
        <begin position="163"/>
        <end position="181"/>
    </location>
</feature>
<organism evidence="4 5">
    <name type="scientific">Brachyspira murdochii</name>
    <dbReference type="NCBI Taxonomy" id="84378"/>
    <lineage>
        <taxon>Bacteria</taxon>
        <taxon>Pseudomonadati</taxon>
        <taxon>Spirochaetota</taxon>
        <taxon>Spirochaetia</taxon>
        <taxon>Brachyspirales</taxon>
        <taxon>Brachyspiraceae</taxon>
        <taxon>Brachyspira</taxon>
    </lineage>
</organism>
<feature type="compositionally biased region" description="Basic and acidic residues" evidence="1">
    <location>
        <begin position="60"/>
        <end position="70"/>
    </location>
</feature>
<feature type="transmembrane region" description="Helical" evidence="2">
    <location>
        <begin position="138"/>
        <end position="156"/>
    </location>
</feature>
<feature type="region of interest" description="Disordered" evidence="1">
    <location>
        <begin position="50"/>
        <end position="74"/>
    </location>
</feature>
<protein>
    <recommendedName>
        <fullName evidence="3">Zinc-ribbon domain-containing protein</fullName>
    </recommendedName>
</protein>
<reference evidence="4 5" key="1">
    <citation type="submission" date="2014-04" db="EMBL/GenBank/DDBJ databases">
        <title>Whole genome sequence of 'Brachyspira hampsonii' D13-03603F2.</title>
        <authorList>
            <person name="Patterson A.H."/>
            <person name="Chaban B."/>
            <person name="Fernando C."/>
            <person name="Harding J.C."/>
            <person name="Hill J.E."/>
        </authorList>
    </citation>
    <scope>NUCLEOTIDE SEQUENCE [LARGE SCALE GENOMIC DNA]</scope>
    <source>
        <strain evidence="4 5">D13-03603F2</strain>
    </source>
</reference>
<keyword evidence="2" id="KW-1133">Transmembrane helix</keyword>
<dbReference type="Proteomes" id="UP000238924">
    <property type="component" value="Unassembled WGS sequence"/>
</dbReference>
<evidence type="ECO:0000313" key="5">
    <source>
        <dbReference type="Proteomes" id="UP000238924"/>
    </source>
</evidence>
<evidence type="ECO:0000256" key="2">
    <source>
        <dbReference type="SAM" id="Phobius"/>
    </source>
</evidence>
<name>A0ABX5B542_9SPIR</name>
<dbReference type="RefSeq" id="WP_104618670.1">
    <property type="nucleotide sequence ID" value="NZ_JJMJ01000143.1"/>
</dbReference>
<feature type="transmembrane region" description="Helical" evidence="2">
    <location>
        <begin position="242"/>
        <end position="262"/>
    </location>
</feature>
<gene>
    <name evidence="4" type="ORF">DJ52_09105</name>
</gene>
<feature type="domain" description="Zinc-ribbon" evidence="3">
    <location>
        <begin position="2"/>
        <end position="23"/>
    </location>
</feature>
<dbReference type="EMBL" id="JJMJ01000143">
    <property type="protein sequence ID" value="PPS21747.1"/>
    <property type="molecule type" value="Genomic_DNA"/>
</dbReference>
<keyword evidence="5" id="KW-1185">Reference proteome</keyword>
<sequence length="366" mass="41514">MFCSKCGTQISDEAKFCTNCGSKTETSAEISKINTAENSMHQDLSMENDVNQNKSISDNNDVKKKDENDKSTYQPKSDVQYLGEYEQFIAAFFGITGSLDKKKNKLIEGYSNSFKFYDSKPNIFKFFIRFGGRDAPFYDMRAILSCIFLIPFAYLYSLKAKKSAFISALLVLLIIGAVMAAPAGDIFLIWPFMAIIFFLIPKFFHIEFSRRMKLVENESNHNLKLEKFKSMCQSPDKTKYKITSIISFIAVMLFFFVSLFLFSGGAEGEYVKLVKGSSFNNVPQLTVEELINGSLDNPSWEQIVAKDGRNYVNVEGYLNGIHIAIQFRINKNEDGWVVNAVEFEGSPIPIGNLGQELYSIYLENQQ</sequence>
<proteinExistence type="predicted"/>
<keyword evidence="2" id="KW-0812">Transmembrane</keyword>
<dbReference type="InterPro" id="IPR026870">
    <property type="entry name" value="Zinc_ribbon_dom"/>
</dbReference>